<accession>A0A0M9A1V3</accession>
<name>A0A0M9A1V3_9HYME</name>
<dbReference type="OrthoDB" id="8188647at2759"/>
<sequence length="115" mass="13105">MQAYLLAVYGIGFSRPRALSKGAIAQYQTTPLLLEVYTTPPRESRDPNRPIANFRCINVAPDDEEARFSELFLLESLSHVAPDDEEARFSDDIYSDIVYGLVIRYEPKISCQFLK</sequence>
<evidence type="ECO:0000313" key="1">
    <source>
        <dbReference type="EMBL" id="KOX74099.1"/>
    </source>
</evidence>
<dbReference type="Proteomes" id="UP000053105">
    <property type="component" value="Unassembled WGS sequence"/>
</dbReference>
<evidence type="ECO:0000313" key="2">
    <source>
        <dbReference type="Proteomes" id="UP000053105"/>
    </source>
</evidence>
<keyword evidence="2" id="KW-1185">Reference proteome</keyword>
<dbReference type="AlphaFoldDB" id="A0A0M9A1V3"/>
<gene>
    <name evidence="1" type="ORF">WN51_14179</name>
</gene>
<proteinExistence type="predicted"/>
<reference evidence="1 2" key="1">
    <citation type="submission" date="2015-07" db="EMBL/GenBank/DDBJ databases">
        <title>The genome of Melipona quadrifasciata.</title>
        <authorList>
            <person name="Pan H."/>
            <person name="Kapheim K."/>
        </authorList>
    </citation>
    <scope>NUCLEOTIDE SEQUENCE [LARGE SCALE GENOMIC DNA]</scope>
    <source>
        <strain evidence="1">0111107301</strain>
        <tissue evidence="1">Whole body</tissue>
    </source>
</reference>
<dbReference type="EMBL" id="KQ435794">
    <property type="protein sequence ID" value="KOX74099.1"/>
    <property type="molecule type" value="Genomic_DNA"/>
</dbReference>
<protein>
    <submittedName>
        <fullName evidence="1">Uncharacterized protein</fullName>
    </submittedName>
</protein>
<organism evidence="1 2">
    <name type="scientific">Melipona quadrifasciata</name>
    <dbReference type="NCBI Taxonomy" id="166423"/>
    <lineage>
        <taxon>Eukaryota</taxon>
        <taxon>Metazoa</taxon>
        <taxon>Ecdysozoa</taxon>
        <taxon>Arthropoda</taxon>
        <taxon>Hexapoda</taxon>
        <taxon>Insecta</taxon>
        <taxon>Pterygota</taxon>
        <taxon>Neoptera</taxon>
        <taxon>Endopterygota</taxon>
        <taxon>Hymenoptera</taxon>
        <taxon>Apocrita</taxon>
        <taxon>Aculeata</taxon>
        <taxon>Apoidea</taxon>
        <taxon>Anthophila</taxon>
        <taxon>Apidae</taxon>
        <taxon>Melipona</taxon>
    </lineage>
</organism>